<protein>
    <submittedName>
        <fullName evidence="1">Uncharacterized protein</fullName>
    </submittedName>
</protein>
<accession>A0AAD5G194</accession>
<evidence type="ECO:0000313" key="2">
    <source>
        <dbReference type="Proteomes" id="UP001206925"/>
    </source>
</evidence>
<organism evidence="1 2">
    <name type="scientific">Ambrosia artemisiifolia</name>
    <name type="common">Common ragweed</name>
    <dbReference type="NCBI Taxonomy" id="4212"/>
    <lineage>
        <taxon>Eukaryota</taxon>
        <taxon>Viridiplantae</taxon>
        <taxon>Streptophyta</taxon>
        <taxon>Embryophyta</taxon>
        <taxon>Tracheophyta</taxon>
        <taxon>Spermatophyta</taxon>
        <taxon>Magnoliopsida</taxon>
        <taxon>eudicotyledons</taxon>
        <taxon>Gunneridae</taxon>
        <taxon>Pentapetalae</taxon>
        <taxon>asterids</taxon>
        <taxon>campanulids</taxon>
        <taxon>Asterales</taxon>
        <taxon>Asteraceae</taxon>
        <taxon>Asteroideae</taxon>
        <taxon>Heliantheae alliance</taxon>
        <taxon>Heliantheae</taxon>
        <taxon>Ambrosia</taxon>
    </lineage>
</organism>
<name>A0AAD5G194_AMBAR</name>
<reference evidence="1" key="1">
    <citation type="submission" date="2022-06" db="EMBL/GenBank/DDBJ databases">
        <title>Uncovering the hologenomic basis of an extraordinary plant invasion.</title>
        <authorList>
            <person name="Bieker V.C."/>
            <person name="Martin M.D."/>
            <person name="Gilbert T."/>
            <person name="Hodgins K."/>
            <person name="Battlay P."/>
            <person name="Petersen B."/>
            <person name="Wilson J."/>
        </authorList>
    </citation>
    <scope>NUCLEOTIDE SEQUENCE</scope>
    <source>
        <strain evidence="1">AA19_3_7</strain>
        <tissue evidence="1">Leaf</tissue>
    </source>
</reference>
<dbReference type="AlphaFoldDB" id="A0AAD5G194"/>
<proteinExistence type="predicted"/>
<evidence type="ECO:0000313" key="1">
    <source>
        <dbReference type="EMBL" id="KAI7724914.1"/>
    </source>
</evidence>
<dbReference type="EMBL" id="JAMZMK010012138">
    <property type="protein sequence ID" value="KAI7724914.1"/>
    <property type="molecule type" value="Genomic_DNA"/>
</dbReference>
<keyword evidence="2" id="KW-1185">Reference proteome</keyword>
<dbReference type="Proteomes" id="UP001206925">
    <property type="component" value="Unassembled WGS sequence"/>
</dbReference>
<comment type="caution">
    <text evidence="1">The sequence shown here is derived from an EMBL/GenBank/DDBJ whole genome shotgun (WGS) entry which is preliminary data.</text>
</comment>
<sequence>MHIRMHQCTKDYDSQLNDRFTIDIVHHLNEVANIVDLSSGDKEIVLRSSHKQKLTTIENGCKINRDKLLGPLPLFSGHVGNPLVKVHDSTRCGRDFTNGLPTVYIHWNNNGHHH</sequence>
<gene>
    <name evidence="1" type="ORF">M8C21_013306</name>
</gene>